<proteinExistence type="inferred from homology"/>
<dbReference type="GO" id="GO:0005789">
    <property type="term" value="C:endoplasmic reticulum membrane"/>
    <property type="evidence" value="ECO:0000318"/>
    <property type="project" value="GO_Central"/>
</dbReference>
<dbReference type="InterPro" id="IPR011990">
    <property type="entry name" value="TPR-like_helical_dom_sf"/>
</dbReference>
<dbReference type="AlphaFoldDB" id="B3RJ82"/>
<dbReference type="InParanoid" id="B3RJ82"/>
<dbReference type="GeneID" id="6749700"/>
<dbReference type="CTD" id="6749700"/>
<evidence type="ECO:0000256" key="1">
    <source>
        <dbReference type="ARBA" id="ARBA00038101"/>
    </source>
</evidence>
<sequence>MDTISLNEEDCPSSSSISHGYSLESIELRDNLEYDADDHECLLKFTSRFINRHIQYELNAKAFQYYLDKVDDSPGPTTYYYLARCYLFGYGIERNLEDAYEFMVSAAQLRHPDALRDLSLLFSCPSTLHHTQTFRTYTVSDYNYKRLKITSLLMSASLGSYNQSLQDLSNLSQFIFWQDMICHLDCIYTNLIDRYFDGDERHLVDLQQIAMRNSKLLQTHSNSDDMIDRIYRDTVLTTENELFQDAKNFSEEIIADICNQLGILRYIKSLQPTEIHHKGELLADALKYFQCAAKLNCAAAYFNIAIYYDEFIHYRHNMTVTKLQVMMEASARGHALAQYELGYHYLNSMSEQEQVQGWLYLMLSSKLGYSDNLYLVGMSYLRDDCRIFDKKNVYLAKTMFKLAIFSLEIPSAKYSKRECFQLGFAYHHSLYLDDVHDSLLYFDRYRLAAHFYAYAIKNHLNFYLPCCYLAKLIEKRRIYPYAIEYIIELYNLAICDDDIAVKGYACYRLGKTYSNQSSGTYYNPSKANEHFANALCHFKKVKDSISGQYHYANMLLQGLGVVRDRSKAIEILSTICNRMRHFGDPYKSYLQSKAERRLSQLIKH</sequence>
<dbReference type="HOGENOM" id="CLU_452239_0_0_1"/>
<dbReference type="InterPro" id="IPR050767">
    <property type="entry name" value="Sel1_AlgK"/>
</dbReference>
<organism evidence="2 3">
    <name type="scientific">Trichoplax adhaerens</name>
    <name type="common">Trichoplax reptans</name>
    <dbReference type="NCBI Taxonomy" id="10228"/>
    <lineage>
        <taxon>Eukaryota</taxon>
        <taxon>Metazoa</taxon>
        <taxon>Placozoa</taxon>
        <taxon>Uniplacotomia</taxon>
        <taxon>Trichoplacea</taxon>
        <taxon>Trichoplacidae</taxon>
        <taxon>Trichoplax</taxon>
    </lineage>
</organism>
<gene>
    <name evidence="2" type="ORF">TRIADDRAFT_51443</name>
</gene>
<evidence type="ECO:0000313" key="2">
    <source>
        <dbReference type="EMBL" id="EDV28487.1"/>
    </source>
</evidence>
<dbReference type="EMBL" id="DS985241">
    <property type="protein sequence ID" value="EDV28487.1"/>
    <property type="molecule type" value="Genomic_DNA"/>
</dbReference>
<protein>
    <submittedName>
        <fullName evidence="2">Uncharacterized protein</fullName>
    </submittedName>
</protein>
<dbReference type="Pfam" id="PF08238">
    <property type="entry name" value="Sel1"/>
    <property type="match status" value="5"/>
</dbReference>
<keyword evidence="3" id="KW-1185">Reference proteome</keyword>
<dbReference type="Proteomes" id="UP000009022">
    <property type="component" value="Unassembled WGS sequence"/>
</dbReference>
<dbReference type="SUPFAM" id="SSF81901">
    <property type="entry name" value="HCP-like"/>
    <property type="match status" value="3"/>
</dbReference>
<dbReference type="PANTHER" id="PTHR11102:SF147">
    <property type="entry name" value="SEL1L ADAPTOR SUBUNIT OF ERAD E3 UBIQUITIN LIGASE"/>
    <property type="match status" value="1"/>
</dbReference>
<evidence type="ECO:0000313" key="3">
    <source>
        <dbReference type="Proteomes" id="UP000009022"/>
    </source>
</evidence>
<dbReference type="KEGG" id="tad:TRIADDRAFT_51443"/>
<dbReference type="RefSeq" id="XP_002107689.1">
    <property type="nucleotide sequence ID" value="XM_002107653.1"/>
</dbReference>
<dbReference type="GO" id="GO:0036503">
    <property type="term" value="P:ERAD pathway"/>
    <property type="evidence" value="ECO:0000318"/>
    <property type="project" value="GO_Central"/>
</dbReference>
<dbReference type="PANTHER" id="PTHR11102">
    <property type="entry name" value="SEL-1-LIKE PROTEIN"/>
    <property type="match status" value="1"/>
</dbReference>
<dbReference type="Gene3D" id="1.25.40.10">
    <property type="entry name" value="Tetratricopeptide repeat domain"/>
    <property type="match status" value="2"/>
</dbReference>
<accession>B3RJ82</accession>
<name>B3RJ82_TRIAD</name>
<dbReference type="SMART" id="SM00671">
    <property type="entry name" value="SEL1"/>
    <property type="match status" value="4"/>
</dbReference>
<dbReference type="PhylomeDB" id="B3RJ82"/>
<dbReference type="InterPro" id="IPR006597">
    <property type="entry name" value="Sel1-like"/>
</dbReference>
<reference evidence="2 3" key="1">
    <citation type="journal article" date="2008" name="Nature">
        <title>The Trichoplax genome and the nature of placozoans.</title>
        <authorList>
            <person name="Srivastava M."/>
            <person name="Begovic E."/>
            <person name="Chapman J."/>
            <person name="Putnam N.H."/>
            <person name="Hellsten U."/>
            <person name="Kawashima T."/>
            <person name="Kuo A."/>
            <person name="Mitros T."/>
            <person name="Salamov A."/>
            <person name="Carpenter M.L."/>
            <person name="Signorovitch A.Y."/>
            <person name="Moreno M.A."/>
            <person name="Kamm K."/>
            <person name="Grimwood J."/>
            <person name="Schmutz J."/>
            <person name="Shapiro H."/>
            <person name="Grigoriev I.V."/>
            <person name="Buss L.W."/>
            <person name="Schierwater B."/>
            <person name="Dellaporta S.L."/>
            <person name="Rokhsar D.S."/>
        </authorList>
    </citation>
    <scope>NUCLEOTIDE SEQUENCE [LARGE SCALE GENOMIC DNA]</scope>
    <source>
        <strain evidence="2 3">Grell-BS-1999</strain>
    </source>
</reference>
<comment type="similarity">
    <text evidence="1">Belongs to the sel-1 family.</text>
</comment>